<feature type="compositionally biased region" description="Basic and acidic residues" evidence="1">
    <location>
        <begin position="42"/>
        <end position="57"/>
    </location>
</feature>
<keyword evidence="3" id="KW-1185">Reference proteome</keyword>
<protein>
    <submittedName>
        <fullName evidence="2">Uncharacterized protein</fullName>
    </submittedName>
</protein>
<dbReference type="AlphaFoldDB" id="A0A8T0WJT6"/>
<proteinExistence type="predicted"/>
<feature type="region of interest" description="Disordered" evidence="1">
    <location>
        <begin position="411"/>
        <end position="430"/>
    </location>
</feature>
<organism evidence="2 3">
    <name type="scientific">Panicum virgatum</name>
    <name type="common">Blackwell switchgrass</name>
    <dbReference type="NCBI Taxonomy" id="38727"/>
    <lineage>
        <taxon>Eukaryota</taxon>
        <taxon>Viridiplantae</taxon>
        <taxon>Streptophyta</taxon>
        <taxon>Embryophyta</taxon>
        <taxon>Tracheophyta</taxon>
        <taxon>Spermatophyta</taxon>
        <taxon>Magnoliopsida</taxon>
        <taxon>Liliopsida</taxon>
        <taxon>Poales</taxon>
        <taxon>Poaceae</taxon>
        <taxon>PACMAD clade</taxon>
        <taxon>Panicoideae</taxon>
        <taxon>Panicodae</taxon>
        <taxon>Paniceae</taxon>
        <taxon>Panicinae</taxon>
        <taxon>Panicum</taxon>
        <taxon>Panicum sect. Hiantes</taxon>
    </lineage>
</organism>
<reference evidence="2" key="1">
    <citation type="submission" date="2020-05" db="EMBL/GenBank/DDBJ databases">
        <title>WGS assembly of Panicum virgatum.</title>
        <authorList>
            <person name="Lovell J.T."/>
            <person name="Jenkins J."/>
            <person name="Shu S."/>
            <person name="Juenger T.E."/>
            <person name="Schmutz J."/>
        </authorList>
    </citation>
    <scope>NUCLEOTIDE SEQUENCE</scope>
    <source>
        <strain evidence="2">AP13</strain>
    </source>
</reference>
<gene>
    <name evidence="2" type="ORF">PVAP13_2KG386605</name>
</gene>
<feature type="region of interest" description="Disordered" evidence="1">
    <location>
        <begin position="1"/>
        <end position="111"/>
    </location>
</feature>
<sequence>MLGSAAATMLRVSVPHRNHSLSRPSSKGEGGKANSEMRPVPSRREMRTLAGRRERARPSRLGALCPAGSGRPCPRRTGCPGKGSKRPQQGARSARAVVQAAADEPVRPAPSSAACLAAGWPRRSRPRRGRGHGWYAAARHGHHRGRGAELMSSAGPGQTPSVVTLVGRGQPVPVAARVHALLPFSPAVRVSARHAAPLDSARRAGAQRSGVRAPLAAAAAAAGRQAGSGGICVRGHMFVHAPRRVNQSVAGTCRSLIGSVPGGNGTPKSREAGVRRRRQVEVVVLVPRQRIQLTTLYYYSSTRGKRAVRRLLPPEFGAGELGGTATGEACGQRARRRLRPAELAAEEQRGAAAGEAWNWRAGRRGGRRSSRPASRGKRSGRSVRSTSRAAGERDGRRAWECGGGGVVTCSRWRARERERVGPNGRRDGEW</sequence>
<dbReference type="EMBL" id="CM029039">
    <property type="protein sequence ID" value="KAG2644923.1"/>
    <property type="molecule type" value="Genomic_DNA"/>
</dbReference>
<feature type="region of interest" description="Disordered" evidence="1">
    <location>
        <begin position="356"/>
        <end position="404"/>
    </location>
</feature>
<dbReference type="Proteomes" id="UP000823388">
    <property type="component" value="Chromosome 2K"/>
</dbReference>
<evidence type="ECO:0000313" key="2">
    <source>
        <dbReference type="EMBL" id="KAG2644923.1"/>
    </source>
</evidence>
<feature type="compositionally biased region" description="Low complexity" evidence="1">
    <location>
        <begin position="88"/>
        <end position="102"/>
    </location>
</feature>
<name>A0A8T0WJT6_PANVG</name>
<comment type="caution">
    <text evidence="2">The sequence shown here is derived from an EMBL/GenBank/DDBJ whole genome shotgun (WGS) entry which is preliminary data.</text>
</comment>
<evidence type="ECO:0000313" key="3">
    <source>
        <dbReference type="Proteomes" id="UP000823388"/>
    </source>
</evidence>
<feature type="compositionally biased region" description="Basic and acidic residues" evidence="1">
    <location>
        <begin position="390"/>
        <end position="399"/>
    </location>
</feature>
<feature type="compositionally biased region" description="Basic and acidic residues" evidence="1">
    <location>
        <begin position="413"/>
        <end position="430"/>
    </location>
</feature>
<accession>A0A8T0WJT6</accession>
<feature type="compositionally biased region" description="Basic residues" evidence="1">
    <location>
        <begin position="361"/>
        <end position="381"/>
    </location>
</feature>
<evidence type="ECO:0000256" key="1">
    <source>
        <dbReference type="SAM" id="MobiDB-lite"/>
    </source>
</evidence>